<keyword evidence="2" id="KW-1185">Reference proteome</keyword>
<dbReference type="GeneID" id="92080010"/>
<organism evidence="1 2">
    <name type="scientific">Apiospora aurea</name>
    <dbReference type="NCBI Taxonomy" id="335848"/>
    <lineage>
        <taxon>Eukaryota</taxon>
        <taxon>Fungi</taxon>
        <taxon>Dikarya</taxon>
        <taxon>Ascomycota</taxon>
        <taxon>Pezizomycotina</taxon>
        <taxon>Sordariomycetes</taxon>
        <taxon>Xylariomycetidae</taxon>
        <taxon>Amphisphaeriales</taxon>
        <taxon>Apiosporaceae</taxon>
        <taxon>Apiospora</taxon>
    </lineage>
</organism>
<protein>
    <submittedName>
        <fullName evidence="1">Uncharacterized protein</fullName>
    </submittedName>
</protein>
<comment type="caution">
    <text evidence="1">The sequence shown here is derived from an EMBL/GenBank/DDBJ whole genome shotgun (WGS) entry which is preliminary data.</text>
</comment>
<evidence type="ECO:0000313" key="2">
    <source>
        <dbReference type="Proteomes" id="UP001391051"/>
    </source>
</evidence>
<accession>A0ABR1Q372</accession>
<sequence length="319" mass="35294">MATTSTTPLYRAFQHLQLPHHRHSRPELLPRPHRDVAARRLHALDELVRLELEPLHRVHQLGVVDVDAVVVRLPRHGLERLAERHEVHLRRLEDGRVPEPPVREGEERARQVHRPELQEGPPELVVSPLQAREFGGQIFTLSGGLGHARRVGGAPVGLDGPYRVFRHEGRGLGPDGQLESVQVRRVGHIPRPHRLSPLGQQLEERGGGVRDDLVGQVVQHHEQRVRVLRPETLVAEHPGPHGHERGGRADGPALGAARFDDAVHVGPVGHQLMQDERVPEVAGLVVYAGAVAASVEEAGVEHGRLWRLVVRGGPARGLR</sequence>
<reference evidence="1 2" key="1">
    <citation type="submission" date="2023-01" db="EMBL/GenBank/DDBJ databases">
        <title>Analysis of 21 Apiospora genomes using comparative genomics revels a genus with tremendous synthesis potential of carbohydrate active enzymes and secondary metabolites.</title>
        <authorList>
            <person name="Sorensen T."/>
        </authorList>
    </citation>
    <scope>NUCLEOTIDE SEQUENCE [LARGE SCALE GENOMIC DNA]</scope>
    <source>
        <strain evidence="1 2">CBS 24483</strain>
    </source>
</reference>
<name>A0ABR1Q372_9PEZI</name>
<dbReference type="EMBL" id="JAQQWE010000007">
    <property type="protein sequence ID" value="KAK7946405.1"/>
    <property type="molecule type" value="Genomic_DNA"/>
</dbReference>
<proteinExistence type="predicted"/>
<dbReference type="RefSeq" id="XP_066696439.1">
    <property type="nucleotide sequence ID" value="XM_066846948.1"/>
</dbReference>
<gene>
    <name evidence="1" type="ORF">PG986_010726</name>
</gene>
<dbReference type="Proteomes" id="UP001391051">
    <property type="component" value="Unassembled WGS sequence"/>
</dbReference>
<evidence type="ECO:0000313" key="1">
    <source>
        <dbReference type="EMBL" id="KAK7946405.1"/>
    </source>
</evidence>